<dbReference type="AlphaFoldDB" id="A0A2G9U6E7"/>
<dbReference type="PANTHER" id="PTHR10127:SF850">
    <property type="entry name" value="METALLOENDOPEPTIDASE"/>
    <property type="match status" value="1"/>
</dbReference>
<keyword evidence="2 3" id="KW-0482">Metalloprotease</keyword>
<dbReference type="InterPro" id="IPR024079">
    <property type="entry name" value="MetalloPept_cat_dom_sf"/>
</dbReference>
<feature type="active site" evidence="2">
    <location>
        <position position="83"/>
    </location>
</feature>
<evidence type="ECO:0000256" key="2">
    <source>
        <dbReference type="PROSITE-ProRule" id="PRU01211"/>
    </source>
</evidence>
<keyword evidence="2 3" id="KW-0378">Hydrolase</keyword>
<dbReference type="GO" id="GO:0006508">
    <property type="term" value="P:proteolysis"/>
    <property type="evidence" value="ECO:0007669"/>
    <property type="project" value="UniProtKB-KW"/>
</dbReference>
<feature type="binding site" evidence="2">
    <location>
        <position position="86"/>
    </location>
    <ligand>
        <name>Zn(2+)</name>
        <dbReference type="ChEBI" id="CHEBI:29105"/>
        <note>catalytic</note>
    </ligand>
</feature>
<sequence length="111" mass="12469">MTTMLEMHSKEQQNCGNLIPVSILQKMHQCTESLKTKYIVVPAKNRIKIHPGPTCNSFVGKNGGEQTMMLGSSCAYTYMAAHEIGHALGFMHTFQRHDRDKYITLNENAAL</sequence>
<comment type="cofactor">
    <cofactor evidence="2 3">
        <name>Zn(2+)</name>
        <dbReference type="ChEBI" id="CHEBI:29105"/>
    </cofactor>
    <text evidence="2 3">Binds 1 zinc ion per subunit.</text>
</comment>
<dbReference type="SMART" id="SM00235">
    <property type="entry name" value="ZnMc"/>
    <property type="match status" value="1"/>
</dbReference>
<dbReference type="PROSITE" id="PS51864">
    <property type="entry name" value="ASTACIN"/>
    <property type="match status" value="1"/>
</dbReference>
<proteinExistence type="predicted"/>
<dbReference type="InterPro" id="IPR001506">
    <property type="entry name" value="Peptidase_M12A"/>
</dbReference>
<dbReference type="Proteomes" id="UP000230423">
    <property type="component" value="Unassembled WGS sequence"/>
</dbReference>
<name>A0A2G9U6E7_TELCI</name>
<dbReference type="SUPFAM" id="SSF55486">
    <property type="entry name" value="Metalloproteases ('zincins'), catalytic domain"/>
    <property type="match status" value="1"/>
</dbReference>
<evidence type="ECO:0000313" key="6">
    <source>
        <dbReference type="Proteomes" id="UP000230423"/>
    </source>
</evidence>
<dbReference type="GO" id="GO:0008270">
    <property type="term" value="F:zinc ion binding"/>
    <property type="evidence" value="ECO:0007669"/>
    <property type="project" value="UniProtKB-UniRule"/>
</dbReference>
<dbReference type="PANTHER" id="PTHR10127">
    <property type="entry name" value="DISCOIDIN, CUB, EGF, LAMININ , AND ZINC METALLOPROTEASE DOMAIN CONTAINING"/>
    <property type="match status" value="1"/>
</dbReference>
<keyword evidence="2 3" id="KW-0479">Metal-binding</keyword>
<feature type="binding site" evidence="2">
    <location>
        <position position="82"/>
    </location>
    <ligand>
        <name>Zn(2+)</name>
        <dbReference type="ChEBI" id="CHEBI:29105"/>
        <note>catalytic</note>
    </ligand>
</feature>
<feature type="binding site" evidence="2">
    <location>
        <position position="92"/>
    </location>
    <ligand>
        <name>Zn(2+)</name>
        <dbReference type="ChEBI" id="CHEBI:29105"/>
        <note>catalytic</note>
    </ligand>
</feature>
<evidence type="ECO:0000313" key="5">
    <source>
        <dbReference type="EMBL" id="PIO65735.1"/>
    </source>
</evidence>
<dbReference type="PRINTS" id="PR00480">
    <property type="entry name" value="ASTACIN"/>
</dbReference>
<dbReference type="OrthoDB" id="5862166at2759"/>
<accession>A0A2G9U6E7</accession>
<evidence type="ECO:0000256" key="3">
    <source>
        <dbReference type="RuleBase" id="RU361183"/>
    </source>
</evidence>
<dbReference type="EMBL" id="KZ348776">
    <property type="protein sequence ID" value="PIO65735.1"/>
    <property type="molecule type" value="Genomic_DNA"/>
</dbReference>
<feature type="domain" description="Peptidase M12A" evidence="4">
    <location>
        <begin position="1"/>
        <end position="111"/>
    </location>
</feature>
<dbReference type="EC" id="3.4.24.-" evidence="3"/>
<evidence type="ECO:0000256" key="1">
    <source>
        <dbReference type="ARBA" id="ARBA00023157"/>
    </source>
</evidence>
<dbReference type="Gene3D" id="3.40.390.10">
    <property type="entry name" value="Collagenase (Catalytic Domain)"/>
    <property type="match status" value="1"/>
</dbReference>
<dbReference type="Pfam" id="PF01400">
    <property type="entry name" value="Astacin"/>
    <property type="match status" value="1"/>
</dbReference>
<protein>
    <recommendedName>
        <fullName evidence="3">Metalloendopeptidase</fullName>
        <ecNumber evidence="3">3.4.24.-</ecNumber>
    </recommendedName>
</protein>
<keyword evidence="1" id="KW-1015">Disulfide bond</keyword>
<reference evidence="5 6" key="1">
    <citation type="submission" date="2015-09" db="EMBL/GenBank/DDBJ databases">
        <title>Draft genome of the parasitic nematode Teladorsagia circumcincta isolate WARC Sus (inbred).</title>
        <authorList>
            <person name="Mitreva M."/>
        </authorList>
    </citation>
    <scope>NUCLEOTIDE SEQUENCE [LARGE SCALE GENOMIC DNA]</scope>
    <source>
        <strain evidence="5 6">S</strain>
    </source>
</reference>
<keyword evidence="6" id="KW-1185">Reference proteome</keyword>
<keyword evidence="2 3" id="KW-0645">Protease</keyword>
<organism evidence="5 6">
    <name type="scientific">Teladorsagia circumcincta</name>
    <name type="common">Brown stomach worm</name>
    <name type="synonym">Ostertagia circumcincta</name>
    <dbReference type="NCBI Taxonomy" id="45464"/>
    <lineage>
        <taxon>Eukaryota</taxon>
        <taxon>Metazoa</taxon>
        <taxon>Ecdysozoa</taxon>
        <taxon>Nematoda</taxon>
        <taxon>Chromadorea</taxon>
        <taxon>Rhabditida</taxon>
        <taxon>Rhabditina</taxon>
        <taxon>Rhabditomorpha</taxon>
        <taxon>Strongyloidea</taxon>
        <taxon>Trichostrongylidae</taxon>
        <taxon>Teladorsagia</taxon>
    </lineage>
</organism>
<evidence type="ECO:0000259" key="4">
    <source>
        <dbReference type="PROSITE" id="PS51864"/>
    </source>
</evidence>
<dbReference type="GO" id="GO:0004222">
    <property type="term" value="F:metalloendopeptidase activity"/>
    <property type="evidence" value="ECO:0007669"/>
    <property type="project" value="UniProtKB-UniRule"/>
</dbReference>
<comment type="caution">
    <text evidence="2">Lacks conserved residue(s) required for the propagation of feature annotation.</text>
</comment>
<dbReference type="InterPro" id="IPR006026">
    <property type="entry name" value="Peptidase_Metallo"/>
</dbReference>
<keyword evidence="2 3" id="KW-0862">Zinc</keyword>
<gene>
    <name evidence="5" type="ORF">TELCIR_12576</name>
</gene>